<feature type="transmembrane region" description="Helical" evidence="7">
    <location>
        <begin position="144"/>
        <end position="168"/>
    </location>
</feature>
<keyword evidence="5 7" id="KW-0472">Membrane</keyword>
<reference evidence="9" key="1">
    <citation type="submission" date="2022-08" db="EMBL/GenBank/DDBJ databases">
        <authorList>
            <person name="Gutierrez-Valencia J."/>
        </authorList>
    </citation>
    <scope>NUCLEOTIDE SEQUENCE</scope>
</reference>
<dbReference type="Proteomes" id="UP001154282">
    <property type="component" value="Unassembled WGS sequence"/>
</dbReference>
<feature type="region of interest" description="Disordered" evidence="6">
    <location>
        <begin position="189"/>
        <end position="210"/>
    </location>
</feature>
<dbReference type="GO" id="GO:0016020">
    <property type="term" value="C:membrane"/>
    <property type="evidence" value="ECO:0007669"/>
    <property type="project" value="UniProtKB-SubCell"/>
</dbReference>
<evidence type="ECO:0000256" key="8">
    <source>
        <dbReference type="SAM" id="SignalP"/>
    </source>
</evidence>
<dbReference type="PANTHER" id="PTHR14255">
    <property type="entry name" value="CEREBLON"/>
    <property type="match status" value="1"/>
</dbReference>
<comment type="similarity">
    <text evidence="2">Belongs to the 4-toluene sulfonate uptake permease (TSUP) (TC 2.A.102) family.</text>
</comment>
<feature type="transmembrane region" description="Helical" evidence="7">
    <location>
        <begin position="385"/>
        <end position="406"/>
    </location>
</feature>
<dbReference type="PANTHER" id="PTHR14255:SF3">
    <property type="entry name" value="SULFITE EXPORTER TAUE_SAFE FAMILY PROTEIN 5-RELATED"/>
    <property type="match status" value="1"/>
</dbReference>
<keyword evidence="8" id="KW-0732">Signal</keyword>
<evidence type="ECO:0000256" key="6">
    <source>
        <dbReference type="SAM" id="MobiDB-lite"/>
    </source>
</evidence>
<dbReference type="InterPro" id="IPR002781">
    <property type="entry name" value="TM_pro_TauE-like"/>
</dbReference>
<feature type="signal peptide" evidence="8">
    <location>
        <begin position="1"/>
        <end position="26"/>
    </location>
</feature>
<feature type="transmembrane region" description="Helical" evidence="7">
    <location>
        <begin position="263"/>
        <end position="283"/>
    </location>
</feature>
<evidence type="ECO:0000256" key="3">
    <source>
        <dbReference type="ARBA" id="ARBA00022692"/>
    </source>
</evidence>
<feature type="transmembrane region" description="Helical" evidence="7">
    <location>
        <begin position="42"/>
        <end position="60"/>
    </location>
</feature>
<feature type="transmembrane region" description="Helical" evidence="7">
    <location>
        <begin position="225"/>
        <end position="243"/>
    </location>
</feature>
<gene>
    <name evidence="9" type="ORF">LITE_LOCUS37676</name>
</gene>
<protein>
    <recommendedName>
        <fullName evidence="11">Sulfite exporter TauE/SafE family protein</fullName>
    </recommendedName>
</protein>
<dbReference type="Pfam" id="PF01925">
    <property type="entry name" value="TauE"/>
    <property type="match status" value="2"/>
</dbReference>
<organism evidence="9 10">
    <name type="scientific">Linum tenue</name>
    <dbReference type="NCBI Taxonomy" id="586396"/>
    <lineage>
        <taxon>Eukaryota</taxon>
        <taxon>Viridiplantae</taxon>
        <taxon>Streptophyta</taxon>
        <taxon>Embryophyta</taxon>
        <taxon>Tracheophyta</taxon>
        <taxon>Spermatophyta</taxon>
        <taxon>Magnoliopsida</taxon>
        <taxon>eudicotyledons</taxon>
        <taxon>Gunneridae</taxon>
        <taxon>Pentapetalae</taxon>
        <taxon>rosids</taxon>
        <taxon>fabids</taxon>
        <taxon>Malpighiales</taxon>
        <taxon>Linaceae</taxon>
        <taxon>Linum</taxon>
    </lineage>
</organism>
<feature type="transmembrane region" description="Helical" evidence="7">
    <location>
        <begin position="316"/>
        <end position="337"/>
    </location>
</feature>
<keyword evidence="4 7" id="KW-1133">Transmembrane helix</keyword>
<dbReference type="EMBL" id="CAMGYJ010000008">
    <property type="protein sequence ID" value="CAI0468083.1"/>
    <property type="molecule type" value="Genomic_DNA"/>
</dbReference>
<evidence type="ECO:0000313" key="9">
    <source>
        <dbReference type="EMBL" id="CAI0468083.1"/>
    </source>
</evidence>
<comment type="subcellular location">
    <subcellularLocation>
        <location evidence="1">Membrane</location>
        <topology evidence="1">Multi-pass membrane protein</topology>
    </subcellularLocation>
</comment>
<feature type="chain" id="PRO_5043920005" description="Sulfite exporter TauE/SafE family protein" evidence="8">
    <location>
        <begin position="27"/>
        <end position="454"/>
    </location>
</feature>
<keyword evidence="10" id="KW-1185">Reference proteome</keyword>
<evidence type="ECO:0000256" key="2">
    <source>
        <dbReference type="ARBA" id="ARBA00009142"/>
    </source>
</evidence>
<proteinExistence type="inferred from homology"/>
<feature type="transmembrane region" description="Helical" evidence="7">
    <location>
        <begin position="412"/>
        <end position="436"/>
    </location>
</feature>
<evidence type="ECO:0000256" key="5">
    <source>
        <dbReference type="ARBA" id="ARBA00023136"/>
    </source>
</evidence>
<sequence>MKSIFLKLLSISIPIILISFPQFANSTDPSRPDDNEIPSIPSMVAAAMLCFLAASISSAGGIGGGGLFIPVLTIVAGFDLTTASALSAFMVAGGSVANVACCFIRKFAAGGGRGAGGRGTGGGIDFDIALLSEPMMLLGVSVGVIWNVVFPEWLITVMFVGFLVWSTLKTCRNGMKLWNLETEGRSCGGELGTGDDKSGGGGGEEGGRQPLLVNEEKDGGGGFPWIKLGVLVVVWISFSSLYLLRGNRHGEGLIEVKPCGFEYWALSSLQIPLAILFTAWILMRSKTHEHEHHQPTNDDENLQVSARISRAATNRIIFPIMALLAGILGGVFGIGGGMLISPLLLQVGIAAEVTAATCSFMVFFSSSMSAFQYLLLGMEHINTAIILSATCFVASLLGLLVVHRAIEKYGRASLIVFSVAIVMALSTVLMTSYGALQVWRDYQAGNYMGFKPPC</sequence>
<evidence type="ECO:0000256" key="1">
    <source>
        <dbReference type="ARBA" id="ARBA00004141"/>
    </source>
</evidence>
<accession>A0AAV0PCU6</accession>
<dbReference type="GO" id="GO:0031464">
    <property type="term" value="C:Cul4A-RING E3 ubiquitin ligase complex"/>
    <property type="evidence" value="ECO:0007669"/>
    <property type="project" value="TreeGrafter"/>
</dbReference>
<comment type="caution">
    <text evidence="9">The sequence shown here is derived from an EMBL/GenBank/DDBJ whole genome shotgun (WGS) entry which is preliminary data.</text>
</comment>
<evidence type="ECO:0000313" key="10">
    <source>
        <dbReference type="Proteomes" id="UP001154282"/>
    </source>
</evidence>
<evidence type="ECO:0000256" key="7">
    <source>
        <dbReference type="SAM" id="Phobius"/>
    </source>
</evidence>
<evidence type="ECO:0008006" key="11">
    <source>
        <dbReference type="Google" id="ProtNLM"/>
    </source>
</evidence>
<keyword evidence="3 7" id="KW-0812">Transmembrane</keyword>
<dbReference type="GO" id="GO:0016567">
    <property type="term" value="P:protein ubiquitination"/>
    <property type="evidence" value="ECO:0007669"/>
    <property type="project" value="TreeGrafter"/>
</dbReference>
<dbReference type="AlphaFoldDB" id="A0AAV0PCU6"/>
<evidence type="ECO:0000256" key="4">
    <source>
        <dbReference type="ARBA" id="ARBA00022989"/>
    </source>
</evidence>
<name>A0AAV0PCU6_9ROSI</name>